<reference evidence="2" key="1">
    <citation type="submission" date="2012-02" db="EMBL/GenBank/DDBJ databases">
        <title>Complete genome sequence of Rickettsia montanensis strain OSU 85-930.</title>
        <authorList>
            <person name="Johnson S.L."/>
            <person name="Munk A.C."/>
            <person name="Han S."/>
            <person name="Bruce D.C."/>
            <person name="Dasch G.A."/>
        </authorList>
    </citation>
    <scope>NUCLEOTIDE SEQUENCE [LARGE SCALE GENOMIC DNA]</scope>
    <source>
        <strain evidence="2">OSU 85-930</strain>
    </source>
</reference>
<protein>
    <submittedName>
        <fullName evidence="1">Uncharacterized protein</fullName>
    </submittedName>
</protein>
<dbReference type="Proteomes" id="UP000008008">
    <property type="component" value="Chromosome"/>
</dbReference>
<dbReference type="AlphaFoldDB" id="H8KAS1"/>
<name>H8KAS1_RICMS</name>
<keyword evidence="2" id="KW-1185">Reference proteome</keyword>
<dbReference type="EMBL" id="CP003340">
    <property type="protein sequence ID" value="AFC73138.1"/>
    <property type="molecule type" value="Genomic_DNA"/>
</dbReference>
<gene>
    <name evidence="1" type="ordered locus">MCI_00885</name>
</gene>
<dbReference type="HOGENOM" id="CLU_2791325_0_0_5"/>
<evidence type="ECO:0000313" key="2">
    <source>
        <dbReference type="Proteomes" id="UP000008008"/>
    </source>
</evidence>
<sequence length="68" mass="7985">MKNESVKNIRLTTATVADYPLIQNMARFYIFLYIYGISRYCGGLNQMNMIGHCHEMVYMKLMITKNIL</sequence>
<dbReference type="KEGG" id="rmo:MCI_00885"/>
<organism evidence="1 2">
    <name type="scientific">Rickettsia montanensis (strain OSU 85-930)</name>
    <dbReference type="NCBI Taxonomy" id="1105114"/>
    <lineage>
        <taxon>Bacteria</taxon>
        <taxon>Pseudomonadati</taxon>
        <taxon>Pseudomonadota</taxon>
        <taxon>Alphaproteobacteria</taxon>
        <taxon>Rickettsiales</taxon>
        <taxon>Rickettsiaceae</taxon>
        <taxon>Rickettsieae</taxon>
        <taxon>Rickettsia</taxon>
        <taxon>spotted fever group</taxon>
    </lineage>
</organism>
<evidence type="ECO:0000313" key="1">
    <source>
        <dbReference type="EMBL" id="AFC73138.1"/>
    </source>
</evidence>
<proteinExistence type="predicted"/>
<accession>H8KAS1</accession>